<sequence>MKRRLISFFKLLLMFLALIALVNSTRNVVSPWKGEDAARAHMQNYLPLAIGGSFVGWEIQSQSYLLIPLSFSNPKMLFVEEMEDGSFTVESDQISFWLFGAFIAYGWYLMIISVSEFVRANRKLGRGATKT</sequence>
<name>A0A923HMP8_9BURK</name>
<evidence type="ECO:0000313" key="2">
    <source>
        <dbReference type="EMBL" id="MBC3881203.1"/>
    </source>
</evidence>
<evidence type="ECO:0000313" key="3">
    <source>
        <dbReference type="Proteomes" id="UP000627446"/>
    </source>
</evidence>
<feature type="transmembrane region" description="Helical" evidence="1">
    <location>
        <begin position="94"/>
        <end position="114"/>
    </location>
</feature>
<reference evidence="2" key="1">
    <citation type="submission" date="2020-08" db="EMBL/GenBank/DDBJ databases">
        <title>Novel species isolated from subtropical streams in China.</title>
        <authorList>
            <person name="Lu H."/>
        </authorList>
    </citation>
    <scope>NUCLEOTIDE SEQUENCE</scope>
    <source>
        <strain evidence="2">LX22W</strain>
    </source>
</reference>
<dbReference type="Proteomes" id="UP000627446">
    <property type="component" value="Unassembled WGS sequence"/>
</dbReference>
<comment type="caution">
    <text evidence="2">The sequence shown here is derived from an EMBL/GenBank/DDBJ whole genome shotgun (WGS) entry which is preliminary data.</text>
</comment>
<dbReference type="AlphaFoldDB" id="A0A923HMP8"/>
<evidence type="ECO:0000256" key="1">
    <source>
        <dbReference type="SAM" id="Phobius"/>
    </source>
</evidence>
<dbReference type="EMBL" id="JACOFZ010000001">
    <property type="protein sequence ID" value="MBC3881203.1"/>
    <property type="molecule type" value="Genomic_DNA"/>
</dbReference>
<keyword evidence="1" id="KW-0812">Transmembrane</keyword>
<dbReference type="RefSeq" id="WP_186914295.1">
    <property type="nucleotide sequence ID" value="NZ_JACOFZ010000001.1"/>
</dbReference>
<proteinExistence type="predicted"/>
<protein>
    <submittedName>
        <fullName evidence="2">Uncharacterized protein</fullName>
    </submittedName>
</protein>
<accession>A0A923HMP8</accession>
<keyword evidence="1" id="KW-1133">Transmembrane helix</keyword>
<organism evidence="2 3">
    <name type="scientific">Undibacterium nitidum</name>
    <dbReference type="NCBI Taxonomy" id="2762298"/>
    <lineage>
        <taxon>Bacteria</taxon>
        <taxon>Pseudomonadati</taxon>
        <taxon>Pseudomonadota</taxon>
        <taxon>Betaproteobacteria</taxon>
        <taxon>Burkholderiales</taxon>
        <taxon>Oxalobacteraceae</taxon>
        <taxon>Undibacterium</taxon>
    </lineage>
</organism>
<keyword evidence="3" id="KW-1185">Reference proteome</keyword>
<gene>
    <name evidence="2" type="ORF">H8K36_07465</name>
</gene>
<keyword evidence="1" id="KW-0472">Membrane</keyword>